<dbReference type="Proteomes" id="UP001218218">
    <property type="component" value="Unassembled WGS sequence"/>
</dbReference>
<gene>
    <name evidence="1" type="ORF">DFH08DRAFT_820521</name>
</gene>
<dbReference type="AlphaFoldDB" id="A0AAD6ZDB0"/>
<name>A0AAD6ZDB0_9AGAR</name>
<sequence length="231" mass="25597">MVGIFAIAGPCEIQRLPLLSCLNKEFPRLGSRARVVTIDDEVKEYMQSVTFGMADVIFNVFLGNDERHENSIVLIQLAEVYGVWRGSVDSDELEDSKEYLQRNCTLAEVTIRESFDRGMNIGVAVEVNSHDEIRPMRYIGKLRYTFNDSRAAGPGLVLPCTCSGLHLGQSGRGAESKPEWRSVKCLQTAVILLVIWPQALEIPGWRPNHVLASAGAMIIARVQLSTHQIGG</sequence>
<protein>
    <submittedName>
        <fullName evidence="1">Uncharacterized protein</fullName>
    </submittedName>
</protein>
<organism evidence="1 2">
    <name type="scientific">Mycena albidolilacea</name>
    <dbReference type="NCBI Taxonomy" id="1033008"/>
    <lineage>
        <taxon>Eukaryota</taxon>
        <taxon>Fungi</taxon>
        <taxon>Dikarya</taxon>
        <taxon>Basidiomycota</taxon>
        <taxon>Agaricomycotina</taxon>
        <taxon>Agaricomycetes</taxon>
        <taxon>Agaricomycetidae</taxon>
        <taxon>Agaricales</taxon>
        <taxon>Marasmiineae</taxon>
        <taxon>Mycenaceae</taxon>
        <taxon>Mycena</taxon>
    </lineage>
</organism>
<comment type="caution">
    <text evidence="1">The sequence shown here is derived from an EMBL/GenBank/DDBJ whole genome shotgun (WGS) entry which is preliminary data.</text>
</comment>
<accession>A0AAD6ZDB0</accession>
<evidence type="ECO:0000313" key="1">
    <source>
        <dbReference type="EMBL" id="KAJ7315601.1"/>
    </source>
</evidence>
<keyword evidence="2" id="KW-1185">Reference proteome</keyword>
<proteinExistence type="predicted"/>
<evidence type="ECO:0000313" key="2">
    <source>
        <dbReference type="Proteomes" id="UP001218218"/>
    </source>
</evidence>
<reference evidence="1" key="1">
    <citation type="submission" date="2023-03" db="EMBL/GenBank/DDBJ databases">
        <title>Massive genome expansion in bonnet fungi (Mycena s.s.) driven by repeated elements and novel gene families across ecological guilds.</title>
        <authorList>
            <consortium name="Lawrence Berkeley National Laboratory"/>
            <person name="Harder C.B."/>
            <person name="Miyauchi S."/>
            <person name="Viragh M."/>
            <person name="Kuo A."/>
            <person name="Thoen E."/>
            <person name="Andreopoulos B."/>
            <person name="Lu D."/>
            <person name="Skrede I."/>
            <person name="Drula E."/>
            <person name="Henrissat B."/>
            <person name="Morin E."/>
            <person name="Kohler A."/>
            <person name="Barry K."/>
            <person name="LaButti K."/>
            <person name="Morin E."/>
            <person name="Salamov A."/>
            <person name="Lipzen A."/>
            <person name="Mereny Z."/>
            <person name="Hegedus B."/>
            <person name="Baldrian P."/>
            <person name="Stursova M."/>
            <person name="Weitz H."/>
            <person name="Taylor A."/>
            <person name="Grigoriev I.V."/>
            <person name="Nagy L.G."/>
            <person name="Martin F."/>
            <person name="Kauserud H."/>
        </authorList>
    </citation>
    <scope>NUCLEOTIDE SEQUENCE</scope>
    <source>
        <strain evidence="1">CBHHK002</strain>
    </source>
</reference>
<dbReference type="EMBL" id="JARIHO010000061">
    <property type="protein sequence ID" value="KAJ7315601.1"/>
    <property type="molecule type" value="Genomic_DNA"/>
</dbReference>